<dbReference type="InterPro" id="IPR000792">
    <property type="entry name" value="Tscrpt_reg_LuxR_C"/>
</dbReference>
<proteinExistence type="predicted"/>
<comment type="caution">
    <text evidence="3">The sequence shown here is derived from an EMBL/GenBank/DDBJ whole genome shotgun (WGS) entry which is preliminary data.</text>
</comment>
<dbReference type="GO" id="GO:0003677">
    <property type="term" value="F:DNA binding"/>
    <property type="evidence" value="ECO:0007669"/>
    <property type="project" value="UniProtKB-KW"/>
</dbReference>
<evidence type="ECO:0000259" key="2">
    <source>
        <dbReference type="PROSITE" id="PS50043"/>
    </source>
</evidence>
<dbReference type="PANTHER" id="PTHR43214">
    <property type="entry name" value="TWO-COMPONENT RESPONSE REGULATOR"/>
    <property type="match status" value="1"/>
</dbReference>
<dbReference type="SMART" id="SM00421">
    <property type="entry name" value="HTH_LUXR"/>
    <property type="match status" value="1"/>
</dbReference>
<accession>A0A975WAJ4</accession>
<keyword evidence="1" id="KW-0238">DNA-binding</keyword>
<keyword evidence="4" id="KW-1185">Reference proteome</keyword>
<dbReference type="AlphaFoldDB" id="A0A975WAJ4"/>
<feature type="domain" description="HTH luxR-type" evidence="2">
    <location>
        <begin position="340"/>
        <end position="405"/>
    </location>
</feature>
<dbReference type="InterPro" id="IPR036388">
    <property type="entry name" value="WH-like_DNA-bd_sf"/>
</dbReference>
<dbReference type="Gene3D" id="1.10.10.10">
    <property type="entry name" value="Winged helix-like DNA-binding domain superfamily/Winged helix DNA-binding domain"/>
    <property type="match status" value="1"/>
</dbReference>
<reference evidence="3 4" key="1">
    <citation type="submission" date="2016-10" db="EMBL/GenBank/DDBJ databases">
        <authorList>
            <person name="Varghese N."/>
            <person name="Submissions S."/>
        </authorList>
    </citation>
    <scope>NUCLEOTIDE SEQUENCE [LARGE SCALE GENOMIC DNA]</scope>
    <source>
        <strain evidence="3 4">FF3</strain>
    </source>
</reference>
<evidence type="ECO:0000313" key="3">
    <source>
        <dbReference type="EMBL" id="SEJ57960.1"/>
    </source>
</evidence>
<evidence type="ECO:0000313" key="4">
    <source>
        <dbReference type="Proteomes" id="UP000182932"/>
    </source>
</evidence>
<protein>
    <submittedName>
        <fullName evidence="3">Regulatory protein, luxR family</fullName>
    </submittedName>
</protein>
<organism evidence="3 4">
    <name type="scientific">Marinovum algicola</name>
    <dbReference type="NCBI Taxonomy" id="42444"/>
    <lineage>
        <taxon>Bacteria</taxon>
        <taxon>Pseudomonadati</taxon>
        <taxon>Pseudomonadota</taxon>
        <taxon>Alphaproteobacteria</taxon>
        <taxon>Rhodobacterales</taxon>
        <taxon>Roseobacteraceae</taxon>
        <taxon>Marinovum</taxon>
    </lineage>
</organism>
<dbReference type="InterPro" id="IPR039420">
    <property type="entry name" value="WalR-like"/>
</dbReference>
<gene>
    <name evidence="3" type="ORF">SAMN04487940_107158</name>
</gene>
<dbReference type="GO" id="GO:0006355">
    <property type="term" value="P:regulation of DNA-templated transcription"/>
    <property type="evidence" value="ECO:0007669"/>
    <property type="project" value="InterPro"/>
</dbReference>
<dbReference type="RefSeq" id="WP_350159928.1">
    <property type="nucleotide sequence ID" value="NZ_JAVKFZ010000038.1"/>
</dbReference>
<dbReference type="CDD" id="cd06170">
    <property type="entry name" value="LuxR_C_like"/>
    <property type="match status" value="1"/>
</dbReference>
<dbReference type="Proteomes" id="UP000182932">
    <property type="component" value="Unassembled WGS sequence"/>
</dbReference>
<sequence length="407" mass="45674">MIARETCARPGGIAERAPVHKMLLTPESSATFRAKAVQRRKYAQMNEKLTHHEIYDAALDNELFETLPRQLARDMDVPSAMFFWLHPGDLQEVSAGTQPETNDDYAEFMRRDPWMAQVNDERIGTGAFRLTQFVSPETFQKSLMYNEFIVKNRLERFWCLGLVQDTRDGRVVTAFHKGKHAGDFSDDEMALLNRRQSDLGRMHAIRRELIRNRVRDIAAADGSLNGEVPMFELDHEGRLLRLNGLADFLLRQHPNFIFRNDQVVTLSGPMAAQFQAGVGLATDATYGRANTLDLPQVRGADGRILPGMRVNFLPQTNGGRHVLVIATTEELPALKAAAYAPEEKAVLTAREAEVLRGLMKGQRRDQLAFDLDISVATVDLHSSNVRRKLGARTMLEAVARALKGGLL</sequence>
<dbReference type="SUPFAM" id="SSF46894">
    <property type="entry name" value="C-terminal effector domain of the bipartite response regulators"/>
    <property type="match status" value="1"/>
</dbReference>
<dbReference type="PRINTS" id="PR00038">
    <property type="entry name" value="HTHLUXR"/>
</dbReference>
<name>A0A975WAJ4_9RHOB</name>
<dbReference type="PROSITE" id="PS50043">
    <property type="entry name" value="HTH_LUXR_2"/>
    <property type="match status" value="1"/>
</dbReference>
<dbReference type="Pfam" id="PF00196">
    <property type="entry name" value="GerE"/>
    <property type="match status" value="1"/>
</dbReference>
<evidence type="ECO:0000256" key="1">
    <source>
        <dbReference type="ARBA" id="ARBA00023125"/>
    </source>
</evidence>
<dbReference type="EMBL" id="FNYY01000007">
    <property type="protein sequence ID" value="SEJ57960.1"/>
    <property type="molecule type" value="Genomic_DNA"/>
</dbReference>
<dbReference type="InterPro" id="IPR016032">
    <property type="entry name" value="Sig_transdc_resp-reg_C-effctor"/>
</dbReference>